<dbReference type="EMBL" id="JAGTTL010000003">
    <property type="protein sequence ID" value="KAK6325064.1"/>
    <property type="molecule type" value="Genomic_DNA"/>
</dbReference>
<feature type="region of interest" description="Disordered" evidence="1">
    <location>
        <begin position="51"/>
        <end position="74"/>
    </location>
</feature>
<name>A0AAN8M8K3_9TELE</name>
<keyword evidence="3" id="KW-1185">Reference proteome</keyword>
<evidence type="ECO:0000256" key="1">
    <source>
        <dbReference type="SAM" id="MobiDB-lite"/>
    </source>
</evidence>
<accession>A0AAN8M8K3</accession>
<proteinExistence type="predicted"/>
<organism evidence="2 3">
    <name type="scientific">Coregonus suidteri</name>
    <dbReference type="NCBI Taxonomy" id="861788"/>
    <lineage>
        <taxon>Eukaryota</taxon>
        <taxon>Metazoa</taxon>
        <taxon>Chordata</taxon>
        <taxon>Craniata</taxon>
        <taxon>Vertebrata</taxon>
        <taxon>Euteleostomi</taxon>
        <taxon>Actinopterygii</taxon>
        <taxon>Neopterygii</taxon>
        <taxon>Teleostei</taxon>
        <taxon>Protacanthopterygii</taxon>
        <taxon>Salmoniformes</taxon>
        <taxon>Salmonidae</taxon>
        <taxon>Coregoninae</taxon>
        <taxon>Coregonus</taxon>
    </lineage>
</organism>
<evidence type="ECO:0000313" key="2">
    <source>
        <dbReference type="EMBL" id="KAK6325064.1"/>
    </source>
</evidence>
<comment type="caution">
    <text evidence="2">The sequence shown here is derived from an EMBL/GenBank/DDBJ whole genome shotgun (WGS) entry which is preliminary data.</text>
</comment>
<reference evidence="2 3" key="1">
    <citation type="submission" date="2021-04" db="EMBL/GenBank/DDBJ databases">
        <authorList>
            <person name="De Guttry C."/>
            <person name="Zahm M."/>
            <person name="Klopp C."/>
            <person name="Cabau C."/>
            <person name="Louis A."/>
            <person name="Berthelot C."/>
            <person name="Parey E."/>
            <person name="Roest Crollius H."/>
            <person name="Montfort J."/>
            <person name="Robinson-Rechavi M."/>
            <person name="Bucao C."/>
            <person name="Bouchez O."/>
            <person name="Gislard M."/>
            <person name="Lluch J."/>
            <person name="Milhes M."/>
            <person name="Lampietro C."/>
            <person name="Lopez Roques C."/>
            <person name="Donnadieu C."/>
            <person name="Braasch I."/>
            <person name="Desvignes T."/>
            <person name="Postlethwait J."/>
            <person name="Bobe J."/>
            <person name="Wedekind C."/>
            <person name="Guiguen Y."/>
        </authorList>
    </citation>
    <scope>NUCLEOTIDE SEQUENCE [LARGE SCALE GENOMIC DNA]</scope>
    <source>
        <strain evidence="2">Cs_M1</strain>
        <tissue evidence="2">Blood</tissue>
    </source>
</reference>
<sequence length="74" mass="8179">MSERPIFDPFGENKPEPSVSRHSHASPFSLGNRELTTVSLKVAEDSPLCHKPRVTHSTQRSSARFGVPSHSLLL</sequence>
<gene>
    <name evidence="2" type="ORF">J4Q44_G00044060</name>
</gene>
<dbReference type="AlphaFoldDB" id="A0AAN8M8K3"/>
<evidence type="ECO:0000313" key="3">
    <source>
        <dbReference type="Proteomes" id="UP001356427"/>
    </source>
</evidence>
<protein>
    <submittedName>
        <fullName evidence="2">Uncharacterized protein</fullName>
    </submittedName>
</protein>
<dbReference type="Proteomes" id="UP001356427">
    <property type="component" value="Unassembled WGS sequence"/>
</dbReference>
<feature type="compositionally biased region" description="Basic and acidic residues" evidence="1">
    <location>
        <begin position="1"/>
        <end position="15"/>
    </location>
</feature>
<feature type="region of interest" description="Disordered" evidence="1">
    <location>
        <begin position="1"/>
        <end position="30"/>
    </location>
</feature>